<feature type="region of interest" description="Disordered" evidence="1">
    <location>
        <begin position="327"/>
        <end position="461"/>
    </location>
</feature>
<dbReference type="PANTHER" id="PTHR39290">
    <property type="entry name" value="C3H1-TYPE DOMAIN-CONTAINING PROTEIN-RELATED"/>
    <property type="match status" value="1"/>
</dbReference>
<reference evidence="2" key="1">
    <citation type="submission" date="2014-11" db="EMBL/GenBank/DDBJ databases">
        <authorList>
            <person name="Otto D Thomas"/>
            <person name="Naeem Raeece"/>
        </authorList>
    </citation>
    <scope>NUCLEOTIDE SEQUENCE</scope>
</reference>
<feature type="compositionally biased region" description="Low complexity" evidence="1">
    <location>
        <begin position="327"/>
        <end position="358"/>
    </location>
</feature>
<gene>
    <name evidence="2" type="ORF">Cvel_24021</name>
</gene>
<dbReference type="PANTHER" id="PTHR39290:SF6">
    <property type="entry name" value="S-ADENOSYL-L-METHIONINE-DEPENDENT METHYLTRANSFERASES SUPERFAMILY PROTEIN"/>
    <property type="match status" value="1"/>
</dbReference>
<feature type="region of interest" description="Disordered" evidence="1">
    <location>
        <begin position="1"/>
        <end position="20"/>
    </location>
</feature>
<feature type="compositionally biased region" description="Basic and acidic residues" evidence="1">
    <location>
        <begin position="373"/>
        <end position="383"/>
    </location>
</feature>
<evidence type="ECO:0000313" key="2">
    <source>
        <dbReference type="EMBL" id="CEM36526.1"/>
    </source>
</evidence>
<accession>A0A0G4GZP6</accession>
<sequence>MLQKAQRALPSPSPPSRSHVCSSALQRLRDVLSSHLTSKELTHLQRVVELSSRLAALSPVDGPGHEQWRQKQRRRLHAVSPSPTDSPRKGTDRHVASYLRRQGLPRLEGHIYFETFRELLEHSHGLHQAPLRGFFAELFAFSVPSPKVVDALAKQFPKIVEIGAGSGYWAAQLKNGGSRVAAYDDRSARDPDGWQMRHGRWFPVLHGSGDSVWMDDNLGRRLAGRSTRDEWNQGSGPGKRNSEAGTNSLRDSTGLEDSALLVCWPQGRRAPLDTFPGKHLIVVGEPSAPSELAGEEEGLLNSLLDTTETGGSRGSGRRRVVSLSFPDASVSSSTSSSDLQPSSSSSPASSSAASGDSPLFEMNAESPKGPPQEGERKSPRDAAQHFSGVQEEEDSGPPQSSVEVLKGEGGTERGTLKKNGDREVSRRGRLSKSRQEETAEGKEHGKRSSMNLNDVSLPTGLSYPSQSKTPFLSFSSRPAPLWNFWCLEEVMEIPQWEGINDAVYVFRRR</sequence>
<dbReference type="EMBL" id="CDMZ01001712">
    <property type="protein sequence ID" value="CEM36526.1"/>
    <property type="molecule type" value="Genomic_DNA"/>
</dbReference>
<protein>
    <submittedName>
        <fullName evidence="2">Uncharacterized protein</fullName>
    </submittedName>
</protein>
<feature type="compositionally biased region" description="Basic and acidic residues" evidence="1">
    <location>
        <begin position="405"/>
        <end position="426"/>
    </location>
</feature>
<proteinExistence type="predicted"/>
<evidence type="ECO:0000256" key="1">
    <source>
        <dbReference type="SAM" id="MobiDB-lite"/>
    </source>
</evidence>
<dbReference type="VEuPathDB" id="CryptoDB:Cvel_24021"/>
<name>A0A0G4GZP6_9ALVE</name>
<dbReference type="AlphaFoldDB" id="A0A0G4GZP6"/>
<feature type="compositionally biased region" description="Basic and acidic residues" evidence="1">
    <location>
        <begin position="433"/>
        <end position="443"/>
    </location>
</feature>
<organism evidence="2">
    <name type="scientific">Chromera velia CCMP2878</name>
    <dbReference type="NCBI Taxonomy" id="1169474"/>
    <lineage>
        <taxon>Eukaryota</taxon>
        <taxon>Sar</taxon>
        <taxon>Alveolata</taxon>
        <taxon>Colpodellida</taxon>
        <taxon>Chromeraceae</taxon>
        <taxon>Chromera</taxon>
    </lineage>
</organism>
<feature type="region of interest" description="Disordered" evidence="1">
    <location>
        <begin position="59"/>
        <end position="94"/>
    </location>
</feature>
<feature type="region of interest" description="Disordered" evidence="1">
    <location>
        <begin position="224"/>
        <end position="251"/>
    </location>
</feature>